<evidence type="ECO:0000313" key="3">
    <source>
        <dbReference type="Proteomes" id="UP001596174"/>
    </source>
</evidence>
<comment type="caution">
    <text evidence="2">The sequence shown here is derived from an EMBL/GenBank/DDBJ whole genome shotgun (WGS) entry which is preliminary data.</text>
</comment>
<keyword evidence="3" id="KW-1185">Reference proteome</keyword>
<organism evidence="2 3">
    <name type="scientific">Streptacidiphilus monticola</name>
    <dbReference type="NCBI Taxonomy" id="2161674"/>
    <lineage>
        <taxon>Bacteria</taxon>
        <taxon>Bacillati</taxon>
        <taxon>Actinomycetota</taxon>
        <taxon>Actinomycetes</taxon>
        <taxon>Kitasatosporales</taxon>
        <taxon>Streptomycetaceae</taxon>
        <taxon>Streptacidiphilus</taxon>
    </lineage>
</organism>
<evidence type="ECO:0000313" key="2">
    <source>
        <dbReference type="EMBL" id="MFC5906220.1"/>
    </source>
</evidence>
<dbReference type="RefSeq" id="WP_380579421.1">
    <property type="nucleotide sequence ID" value="NZ_JBHSQJ010000010.1"/>
</dbReference>
<reference evidence="3" key="1">
    <citation type="journal article" date="2019" name="Int. J. Syst. Evol. Microbiol.">
        <title>The Global Catalogue of Microorganisms (GCM) 10K type strain sequencing project: providing services to taxonomists for standard genome sequencing and annotation.</title>
        <authorList>
            <consortium name="The Broad Institute Genomics Platform"/>
            <consortium name="The Broad Institute Genome Sequencing Center for Infectious Disease"/>
            <person name="Wu L."/>
            <person name="Ma J."/>
        </authorList>
    </citation>
    <scope>NUCLEOTIDE SEQUENCE [LARGE SCALE GENOMIC DNA]</scope>
    <source>
        <strain evidence="3">JCM 4816</strain>
    </source>
</reference>
<dbReference type="EMBL" id="JBHSQJ010000010">
    <property type="protein sequence ID" value="MFC5906220.1"/>
    <property type="molecule type" value="Genomic_DNA"/>
</dbReference>
<name>A0ABW1FWV2_9ACTN</name>
<protein>
    <submittedName>
        <fullName evidence="2">Uncharacterized protein</fullName>
    </submittedName>
</protein>
<feature type="non-terminal residue" evidence="2">
    <location>
        <position position="1"/>
    </location>
</feature>
<gene>
    <name evidence="2" type="ORF">ACFP3V_03150</name>
</gene>
<evidence type="ECO:0000256" key="1">
    <source>
        <dbReference type="SAM" id="MobiDB-lite"/>
    </source>
</evidence>
<feature type="region of interest" description="Disordered" evidence="1">
    <location>
        <begin position="109"/>
        <end position="137"/>
    </location>
</feature>
<dbReference type="Proteomes" id="UP001596174">
    <property type="component" value="Unassembled WGS sequence"/>
</dbReference>
<proteinExistence type="predicted"/>
<sequence>VVAAAVLLAARWVVGAGAMDSDHRRRARLASSREPTLRYWDAALQDALLTPDGYGLHLYPLLLRLYEVRLAERHGVSLHTEPQRAAALVGPELWPWIDPARPRTPMARRRAAEDAELAARTGRLPGPRRTAAAPAPVPPPLLEALVTRLETL</sequence>
<accession>A0ABW1FWV2</accession>
<feature type="compositionally biased region" description="Low complexity" evidence="1">
    <location>
        <begin position="118"/>
        <end position="134"/>
    </location>
</feature>